<protein>
    <recommendedName>
        <fullName evidence="1">H/ACA ribonucleoprotein complex subunit</fullName>
    </recommendedName>
</protein>
<dbReference type="InterPro" id="IPR038664">
    <property type="entry name" value="Gar1/Naf1_Cbf5-bd_sf"/>
</dbReference>
<dbReference type="PANTHER" id="PTHR48040">
    <property type="entry name" value="PLEIOTROPIC DRUG RESISTANCE PROTEIN 1-LIKE ISOFORM X1"/>
    <property type="match status" value="1"/>
</dbReference>
<evidence type="ECO:0000256" key="1">
    <source>
        <dbReference type="RuleBase" id="RU364004"/>
    </source>
</evidence>
<gene>
    <name evidence="2" type="ORF">HAX54_030848</name>
</gene>
<comment type="subcellular location">
    <subcellularLocation>
        <location evidence="1">Nucleus</location>
        <location evidence="1">Nucleolus</location>
    </subcellularLocation>
</comment>
<keyword evidence="1" id="KW-0687">Ribonucleoprotein</keyword>
<dbReference type="SUPFAM" id="SSF50447">
    <property type="entry name" value="Translation proteins"/>
    <property type="match status" value="1"/>
</dbReference>
<name>A0ABS8V9I5_DATST</name>
<dbReference type="PANTHER" id="PTHR48040:SF20">
    <property type="entry name" value="PLEIOTROPIC DRUG RESISTANCE PROTEIN 1"/>
    <property type="match status" value="1"/>
</dbReference>
<keyword evidence="1" id="KW-0539">Nucleus</keyword>
<keyword evidence="1" id="KW-0690">Ribosome biogenesis</keyword>
<comment type="function">
    <text evidence="1">Required for ribosome biogenesis. Part of a complex which catalyzes pseudouridylation of rRNA. This involves the isomerization of uridine such that the ribose is subsequently attached to C5, instead of the normal N1. Pseudouridine ("psi") residues may serve to stabilize the conformation of rRNAs.</text>
</comment>
<keyword evidence="3" id="KW-1185">Reference proteome</keyword>
<proteinExistence type="inferred from homology"/>
<comment type="caution">
    <text evidence="2">The sequence shown here is derived from an EMBL/GenBank/DDBJ whole genome shotgun (WGS) entry which is preliminary data.</text>
</comment>
<dbReference type="EMBL" id="JACEIK010003876">
    <property type="protein sequence ID" value="MCD9643399.1"/>
    <property type="molecule type" value="Genomic_DNA"/>
</dbReference>
<evidence type="ECO:0000313" key="3">
    <source>
        <dbReference type="Proteomes" id="UP000823775"/>
    </source>
</evidence>
<dbReference type="Proteomes" id="UP000823775">
    <property type="component" value="Unassembled WGS sequence"/>
</dbReference>
<comment type="similarity">
    <text evidence="1">Belongs to the GAR1 family.</text>
</comment>
<evidence type="ECO:0000313" key="2">
    <source>
        <dbReference type="EMBL" id="MCD9643399.1"/>
    </source>
</evidence>
<dbReference type="Gene3D" id="3.40.50.300">
    <property type="entry name" value="P-loop containing nucleotide triphosphate hydrolases"/>
    <property type="match status" value="1"/>
</dbReference>
<accession>A0ABS8V9I5</accession>
<organism evidence="2 3">
    <name type="scientific">Datura stramonium</name>
    <name type="common">Jimsonweed</name>
    <name type="synonym">Common thornapple</name>
    <dbReference type="NCBI Taxonomy" id="4076"/>
    <lineage>
        <taxon>Eukaryota</taxon>
        <taxon>Viridiplantae</taxon>
        <taxon>Streptophyta</taxon>
        <taxon>Embryophyta</taxon>
        <taxon>Tracheophyta</taxon>
        <taxon>Spermatophyta</taxon>
        <taxon>Magnoliopsida</taxon>
        <taxon>eudicotyledons</taxon>
        <taxon>Gunneridae</taxon>
        <taxon>Pentapetalae</taxon>
        <taxon>asterids</taxon>
        <taxon>lamiids</taxon>
        <taxon>Solanales</taxon>
        <taxon>Solanaceae</taxon>
        <taxon>Solanoideae</taxon>
        <taxon>Datureae</taxon>
        <taxon>Datura</taxon>
    </lineage>
</organism>
<reference evidence="2 3" key="1">
    <citation type="journal article" date="2021" name="BMC Genomics">
        <title>Datura genome reveals duplications of psychoactive alkaloid biosynthetic genes and high mutation rate following tissue culture.</title>
        <authorList>
            <person name="Rajewski A."/>
            <person name="Carter-House D."/>
            <person name="Stajich J."/>
            <person name="Litt A."/>
        </authorList>
    </citation>
    <scope>NUCLEOTIDE SEQUENCE [LARGE SCALE GENOMIC DNA]</scope>
    <source>
        <strain evidence="2">AR-01</strain>
    </source>
</reference>
<dbReference type="Pfam" id="PF04410">
    <property type="entry name" value="Gar1"/>
    <property type="match status" value="1"/>
</dbReference>
<dbReference type="Gene3D" id="2.40.10.230">
    <property type="entry name" value="Probable tRNA pseudouridine synthase domain"/>
    <property type="match status" value="1"/>
</dbReference>
<dbReference type="InterPro" id="IPR027417">
    <property type="entry name" value="P-loop_NTPase"/>
</dbReference>
<dbReference type="InterPro" id="IPR007504">
    <property type="entry name" value="H/ACA_rnp_Gar1/Naf1"/>
</dbReference>
<keyword evidence="1" id="KW-0698">rRNA processing</keyword>
<sequence>MRPPRGRSAVRFRGGRDGGRGFREISSFVQTCEGDAVKKLTNEKISYYNTPIYLQNKTQLEKVDEIFGLINESLQGATDDRLVLLKAVSGAFRAGVLTSLMGMFVEEFMKLVELTPLRSALVVLPGINGLSTEQHKRLTIVVELVANPSIIFMDEPISGINVSEAVIVMRIIRNTVDMGRTIVCTIHQPNIDIFETFDEVNLIA</sequence>
<keyword evidence="1" id="KW-0694">RNA-binding</keyword>
<comment type="subunit">
    <text evidence="1">Component of the small nucleolar ribonucleoprotein particles containing H/ACA-type snoRNAs (H/ACA snoRNPs).</text>
</comment>
<dbReference type="SUPFAM" id="SSF52540">
    <property type="entry name" value="P-loop containing nucleoside triphosphate hydrolases"/>
    <property type="match status" value="1"/>
</dbReference>
<dbReference type="InterPro" id="IPR009000">
    <property type="entry name" value="Transl_B-barrel_sf"/>
</dbReference>